<dbReference type="EMBL" id="PPSX01000028">
    <property type="protein sequence ID" value="RZQ53450.1"/>
    <property type="molecule type" value="Genomic_DNA"/>
</dbReference>
<proteinExistence type="predicted"/>
<dbReference type="AlphaFoldDB" id="A0A4Q7INE6"/>
<protein>
    <submittedName>
        <fullName evidence="1">Uncharacterized protein</fullName>
    </submittedName>
</protein>
<accession>A0A4Q7INE6</accession>
<name>A0A4Q7INE6_9GAMM</name>
<gene>
    <name evidence="1" type="ORF">C1E23_09110</name>
</gene>
<dbReference type="Proteomes" id="UP000291338">
    <property type="component" value="Unassembled WGS sequence"/>
</dbReference>
<sequence length="200" mass="22685">MKHLLRLIKQKIKPHKEIQGQSDKASQKFKQVWQAQSDVYYLFDTIKLCYRSSSGQVTIEQIPLDDLKAVIYSHIPLIADGESYSVSVCAVGSEVCGNKRRVKAIANAAIFRARAQTSQALIQAPDLPLDRVFDELTQFDFKRGVQRYNNISLMDFIMQLKSKNESTNSLGMHNSGIKSDNFNSLFSESELRSLRKFGAF</sequence>
<organism evidence="1 2">
    <name type="scientific">Pseudoalteromonas phenolica</name>
    <dbReference type="NCBI Taxonomy" id="161398"/>
    <lineage>
        <taxon>Bacteria</taxon>
        <taxon>Pseudomonadati</taxon>
        <taxon>Pseudomonadota</taxon>
        <taxon>Gammaproteobacteria</taxon>
        <taxon>Alteromonadales</taxon>
        <taxon>Pseudoalteromonadaceae</taxon>
        <taxon>Pseudoalteromonas</taxon>
    </lineage>
</organism>
<evidence type="ECO:0000313" key="2">
    <source>
        <dbReference type="Proteomes" id="UP000291338"/>
    </source>
</evidence>
<evidence type="ECO:0000313" key="1">
    <source>
        <dbReference type="EMBL" id="RZQ53450.1"/>
    </source>
</evidence>
<comment type="caution">
    <text evidence="1">The sequence shown here is derived from an EMBL/GenBank/DDBJ whole genome shotgun (WGS) entry which is preliminary data.</text>
</comment>
<reference evidence="1 2" key="1">
    <citation type="submission" date="2018-01" db="EMBL/GenBank/DDBJ databases">
        <title>Co-occurrence of chitin degradation, pigmentation and bioactivity in marine Pseudoalteromonas.</title>
        <authorList>
            <person name="Paulsen S."/>
            <person name="Gram L."/>
            <person name="Machado H."/>
        </authorList>
    </citation>
    <scope>NUCLEOTIDE SEQUENCE [LARGE SCALE GENOMIC DNA]</scope>
    <source>
        <strain evidence="1 2">S3898</strain>
    </source>
</reference>
<dbReference type="RefSeq" id="WP_130255263.1">
    <property type="nucleotide sequence ID" value="NZ_PPSX01000028.1"/>
</dbReference>